<dbReference type="RefSeq" id="WP_066475400.1">
    <property type="nucleotide sequence ID" value="NZ_BCNT01000004.1"/>
</dbReference>
<dbReference type="Pfam" id="PF09339">
    <property type="entry name" value="HTH_IclR"/>
    <property type="match status" value="1"/>
</dbReference>
<feature type="domain" description="HTH iclR-type" evidence="4">
    <location>
        <begin position="19"/>
        <end position="81"/>
    </location>
</feature>
<name>A0ABW5UJH4_9BURK</name>
<dbReference type="InterPro" id="IPR050707">
    <property type="entry name" value="HTH_MetabolicPath_Reg"/>
</dbReference>
<dbReference type="Proteomes" id="UP001597463">
    <property type="component" value="Unassembled WGS sequence"/>
</dbReference>
<dbReference type="Gene3D" id="1.10.10.10">
    <property type="entry name" value="Winged helix-like DNA-binding domain superfamily/Winged helix DNA-binding domain"/>
    <property type="match status" value="1"/>
</dbReference>
<dbReference type="Gene3D" id="3.30.450.40">
    <property type="match status" value="1"/>
</dbReference>
<protein>
    <submittedName>
        <fullName evidence="6">IclR family transcriptional regulator</fullName>
    </submittedName>
</protein>
<dbReference type="EMBL" id="JBHUMV010000002">
    <property type="protein sequence ID" value="MFD2753468.1"/>
    <property type="molecule type" value="Genomic_DNA"/>
</dbReference>
<proteinExistence type="predicted"/>
<dbReference type="InterPro" id="IPR005471">
    <property type="entry name" value="Tscrpt_reg_IclR_N"/>
</dbReference>
<keyword evidence="1" id="KW-0805">Transcription regulation</keyword>
<dbReference type="SUPFAM" id="SSF46785">
    <property type="entry name" value="Winged helix' DNA-binding domain"/>
    <property type="match status" value="1"/>
</dbReference>
<dbReference type="PANTHER" id="PTHR30136">
    <property type="entry name" value="HELIX-TURN-HELIX TRANSCRIPTIONAL REGULATOR, ICLR FAMILY"/>
    <property type="match status" value="1"/>
</dbReference>
<dbReference type="PROSITE" id="PS51078">
    <property type="entry name" value="ICLR_ED"/>
    <property type="match status" value="1"/>
</dbReference>
<evidence type="ECO:0000259" key="4">
    <source>
        <dbReference type="PROSITE" id="PS51077"/>
    </source>
</evidence>
<organism evidence="6 7">
    <name type="scientific">Comamonas terrae</name>
    <dbReference type="NCBI Taxonomy" id="673548"/>
    <lineage>
        <taxon>Bacteria</taxon>
        <taxon>Pseudomonadati</taxon>
        <taxon>Pseudomonadota</taxon>
        <taxon>Betaproteobacteria</taxon>
        <taxon>Burkholderiales</taxon>
        <taxon>Comamonadaceae</taxon>
        <taxon>Comamonas</taxon>
    </lineage>
</organism>
<evidence type="ECO:0000313" key="7">
    <source>
        <dbReference type="Proteomes" id="UP001597463"/>
    </source>
</evidence>
<reference evidence="7" key="1">
    <citation type="journal article" date="2019" name="Int. J. Syst. Evol. Microbiol.">
        <title>The Global Catalogue of Microorganisms (GCM) 10K type strain sequencing project: providing services to taxonomists for standard genome sequencing and annotation.</title>
        <authorList>
            <consortium name="The Broad Institute Genomics Platform"/>
            <consortium name="The Broad Institute Genome Sequencing Center for Infectious Disease"/>
            <person name="Wu L."/>
            <person name="Ma J."/>
        </authorList>
    </citation>
    <scope>NUCLEOTIDE SEQUENCE [LARGE SCALE GENOMIC DNA]</scope>
    <source>
        <strain evidence="7">TISTR 1906</strain>
    </source>
</reference>
<dbReference type="InterPro" id="IPR014757">
    <property type="entry name" value="Tscrpt_reg_IclR_C"/>
</dbReference>
<evidence type="ECO:0000256" key="3">
    <source>
        <dbReference type="ARBA" id="ARBA00023163"/>
    </source>
</evidence>
<gene>
    <name evidence="6" type="ORF">ACFSW6_05180</name>
</gene>
<keyword evidence="2" id="KW-0238">DNA-binding</keyword>
<evidence type="ECO:0000256" key="2">
    <source>
        <dbReference type="ARBA" id="ARBA00023125"/>
    </source>
</evidence>
<dbReference type="SMART" id="SM00346">
    <property type="entry name" value="HTH_ICLR"/>
    <property type="match status" value="1"/>
</dbReference>
<dbReference type="PANTHER" id="PTHR30136:SF33">
    <property type="entry name" value="TRANSCRIPTIONAL REGULATORY PROTEIN"/>
    <property type="match status" value="1"/>
</dbReference>
<accession>A0ABW5UJH4</accession>
<dbReference type="InterPro" id="IPR036390">
    <property type="entry name" value="WH_DNA-bd_sf"/>
</dbReference>
<keyword evidence="3" id="KW-0804">Transcription</keyword>
<dbReference type="PROSITE" id="PS51077">
    <property type="entry name" value="HTH_ICLR"/>
    <property type="match status" value="1"/>
</dbReference>
<feature type="domain" description="IclR-ED" evidence="5">
    <location>
        <begin position="82"/>
        <end position="267"/>
    </location>
</feature>
<dbReference type="SUPFAM" id="SSF55781">
    <property type="entry name" value="GAF domain-like"/>
    <property type="match status" value="1"/>
</dbReference>
<dbReference type="InterPro" id="IPR029016">
    <property type="entry name" value="GAF-like_dom_sf"/>
</dbReference>
<evidence type="ECO:0000313" key="6">
    <source>
        <dbReference type="EMBL" id="MFD2753468.1"/>
    </source>
</evidence>
<evidence type="ECO:0000259" key="5">
    <source>
        <dbReference type="PROSITE" id="PS51078"/>
    </source>
</evidence>
<evidence type="ECO:0000256" key="1">
    <source>
        <dbReference type="ARBA" id="ARBA00023015"/>
    </source>
</evidence>
<dbReference type="InterPro" id="IPR036388">
    <property type="entry name" value="WH-like_DNA-bd_sf"/>
</dbReference>
<keyword evidence="7" id="KW-1185">Reference proteome</keyword>
<dbReference type="Pfam" id="PF01614">
    <property type="entry name" value="IclR_C"/>
    <property type="match status" value="1"/>
</dbReference>
<comment type="caution">
    <text evidence="6">The sequence shown here is derived from an EMBL/GenBank/DDBJ whole genome shotgun (WGS) entry which is preliminary data.</text>
</comment>
<sequence>MPSSLRPAPASDPLDRRFVTALARGLEVLSCFRSGEKLLGNQDIARRCGLPKSTVSRLTYTLTELGYLIHVPEEGKYRLGTATLALGSAMLSRLDVRQIARPLMHRLAVATRTEVALGTRDRHNMIYIEHCPSPGFAHRDLDMGSRLPLATTAIGRAWLAASTAAERQQALDYLRSHAPEQWQAAMAQLPQWPLPGDANRSQVCHSFGDWQSNVNAVAMAFSPGRGLPLMSISCGGPSRLVSADFLRQRVQPELERMVRRLQKAIDQAA</sequence>